<proteinExistence type="predicted"/>
<protein>
    <recommendedName>
        <fullName evidence="1">DUF7832 domain-containing protein</fullName>
    </recommendedName>
</protein>
<organism evidence="2 3">
    <name type="scientific">Clostridium cavendishii DSM 21758</name>
    <dbReference type="NCBI Taxonomy" id="1121302"/>
    <lineage>
        <taxon>Bacteria</taxon>
        <taxon>Bacillati</taxon>
        <taxon>Bacillota</taxon>
        <taxon>Clostridia</taxon>
        <taxon>Eubacteriales</taxon>
        <taxon>Clostridiaceae</taxon>
        <taxon>Clostridium</taxon>
    </lineage>
</organism>
<keyword evidence="3" id="KW-1185">Reference proteome</keyword>
<dbReference type="Proteomes" id="UP000184310">
    <property type="component" value="Unassembled WGS sequence"/>
</dbReference>
<dbReference type="EMBL" id="FQZB01000016">
    <property type="protein sequence ID" value="SHK35777.1"/>
    <property type="molecule type" value="Genomic_DNA"/>
</dbReference>
<feature type="domain" description="DUF7832" evidence="1">
    <location>
        <begin position="8"/>
        <end position="40"/>
    </location>
</feature>
<name>A0A1M6RU16_9CLOT</name>
<evidence type="ECO:0000259" key="1">
    <source>
        <dbReference type="Pfam" id="PF25191"/>
    </source>
</evidence>
<dbReference type="OrthoDB" id="4827574at2"/>
<reference evidence="2 3" key="1">
    <citation type="submission" date="2016-11" db="EMBL/GenBank/DDBJ databases">
        <authorList>
            <person name="Jaros S."/>
            <person name="Januszkiewicz K."/>
            <person name="Wedrychowicz H."/>
        </authorList>
    </citation>
    <scope>NUCLEOTIDE SEQUENCE [LARGE SCALE GENOMIC DNA]</scope>
    <source>
        <strain evidence="2 3">DSM 21758</strain>
    </source>
</reference>
<accession>A0A1M6RU16</accession>
<dbReference type="InterPro" id="IPR057154">
    <property type="entry name" value="DUF7832"/>
</dbReference>
<evidence type="ECO:0000313" key="2">
    <source>
        <dbReference type="EMBL" id="SHK35777.1"/>
    </source>
</evidence>
<sequence length="105" mass="12476">MLVIMGVNENGGTHIGMYLAWIILNNLEGEELHEGGEKELEFTLSYYLDNGEGYGEYINDYLEIFDNDAKETFYALENTWENYDKIAPIISKRYKQWKEYRRMDK</sequence>
<dbReference type="Pfam" id="PF25191">
    <property type="entry name" value="DUF7832"/>
    <property type="match status" value="1"/>
</dbReference>
<dbReference type="STRING" id="1121302.SAMN02745163_03667"/>
<evidence type="ECO:0000313" key="3">
    <source>
        <dbReference type="Proteomes" id="UP000184310"/>
    </source>
</evidence>
<dbReference type="RefSeq" id="WP_072991403.1">
    <property type="nucleotide sequence ID" value="NZ_FQZB01000016.1"/>
</dbReference>
<gene>
    <name evidence="2" type="ORF">SAMN02745163_03667</name>
</gene>
<dbReference type="AlphaFoldDB" id="A0A1M6RU16"/>